<keyword evidence="5" id="KW-0969">Cilium</keyword>
<dbReference type="OrthoDB" id="2119217at2759"/>
<dbReference type="Proteomes" id="UP000054721">
    <property type="component" value="Unassembled WGS sequence"/>
</dbReference>
<evidence type="ECO:0000313" key="10">
    <source>
        <dbReference type="Proteomes" id="UP000054721"/>
    </source>
</evidence>
<dbReference type="PANTHER" id="PTHR13376:SF0">
    <property type="entry name" value="INTRAFLAGELLAR TRANSPORT PROTEIN 46 HOMOLOG"/>
    <property type="match status" value="1"/>
</dbReference>
<name>A0A0V1L4I5_9BILA</name>
<dbReference type="PANTHER" id="PTHR13376">
    <property type="entry name" value="INTRAFLAGELLAR TRANSPORT PROTEIN 46 HOMOLOG"/>
    <property type="match status" value="1"/>
</dbReference>
<dbReference type="STRING" id="6335.A0A0V1L4I5"/>
<keyword evidence="10" id="KW-1185">Reference proteome</keyword>
<sequence>MACVLLEHWLMKFGKESNSFRRMHCCVLESRWKNVFSIICSVCKDLPIVLDDLDDLRIASTSMHSEPKDQKTRHEKHNPESVTKLDENIESITDAENHPEEIDRWIQNVTSLRHSKAQAAKFRSLEPMPDIEALMQEWPPEFEQLLSKKKLHTVGFSLSLEEYADFVCAVFDIPVYEGSRIQSLLVLFTLFSEFNNNQHFKAMTNREGTENHDLHAESSAIPDTLIL</sequence>
<dbReference type="GO" id="GO:0042073">
    <property type="term" value="P:intraciliary transport"/>
    <property type="evidence" value="ECO:0007669"/>
    <property type="project" value="InterPro"/>
</dbReference>
<keyword evidence="7" id="KW-0966">Cell projection</keyword>
<organism evidence="9 10">
    <name type="scientific">Trichinella nativa</name>
    <dbReference type="NCBI Taxonomy" id="6335"/>
    <lineage>
        <taxon>Eukaryota</taxon>
        <taxon>Metazoa</taxon>
        <taxon>Ecdysozoa</taxon>
        <taxon>Nematoda</taxon>
        <taxon>Enoplea</taxon>
        <taxon>Dorylaimia</taxon>
        <taxon>Trichinellida</taxon>
        <taxon>Trichinellidae</taxon>
        <taxon>Trichinella</taxon>
    </lineage>
</organism>
<feature type="region of interest" description="Disordered" evidence="8">
    <location>
        <begin position="62"/>
        <end position="81"/>
    </location>
</feature>
<dbReference type="GO" id="GO:0031514">
    <property type="term" value="C:motile cilium"/>
    <property type="evidence" value="ECO:0007669"/>
    <property type="project" value="TreeGrafter"/>
</dbReference>
<comment type="similarity">
    <text evidence="2">Belongs to the IFT46 family.</text>
</comment>
<dbReference type="AlphaFoldDB" id="A0A0V1L4I5"/>
<evidence type="ECO:0000256" key="8">
    <source>
        <dbReference type="SAM" id="MobiDB-lite"/>
    </source>
</evidence>
<dbReference type="Pfam" id="PF12317">
    <property type="entry name" value="IFT46_B_C"/>
    <property type="match status" value="1"/>
</dbReference>
<dbReference type="GO" id="GO:0060271">
    <property type="term" value="P:cilium assembly"/>
    <property type="evidence" value="ECO:0007669"/>
    <property type="project" value="TreeGrafter"/>
</dbReference>
<comment type="caution">
    <text evidence="9">The sequence shown here is derived from an EMBL/GenBank/DDBJ whole genome shotgun (WGS) entry which is preliminary data.</text>
</comment>
<protein>
    <recommendedName>
        <fullName evidence="3">Intraflagellar transport protein 46 homolog</fullName>
    </recommendedName>
</protein>
<dbReference type="GO" id="GO:0005815">
    <property type="term" value="C:microtubule organizing center"/>
    <property type="evidence" value="ECO:0007669"/>
    <property type="project" value="TreeGrafter"/>
</dbReference>
<dbReference type="EMBL" id="JYDW01000142">
    <property type="protein sequence ID" value="KRZ54245.1"/>
    <property type="molecule type" value="Genomic_DNA"/>
</dbReference>
<evidence type="ECO:0000256" key="7">
    <source>
        <dbReference type="ARBA" id="ARBA00023273"/>
    </source>
</evidence>
<evidence type="ECO:0000256" key="3">
    <source>
        <dbReference type="ARBA" id="ARBA00017206"/>
    </source>
</evidence>
<evidence type="ECO:0000256" key="4">
    <source>
        <dbReference type="ARBA" id="ARBA00022490"/>
    </source>
</evidence>
<evidence type="ECO:0000256" key="2">
    <source>
        <dbReference type="ARBA" id="ARBA00007700"/>
    </source>
</evidence>
<evidence type="ECO:0000256" key="5">
    <source>
        <dbReference type="ARBA" id="ARBA00023069"/>
    </source>
</evidence>
<evidence type="ECO:0000256" key="1">
    <source>
        <dbReference type="ARBA" id="ARBA00004120"/>
    </source>
</evidence>
<evidence type="ECO:0000313" key="9">
    <source>
        <dbReference type="EMBL" id="KRZ54245.1"/>
    </source>
</evidence>
<proteinExistence type="inferred from homology"/>
<keyword evidence="6" id="KW-0206">Cytoskeleton</keyword>
<comment type="subcellular location">
    <subcellularLocation>
        <location evidence="1">Cytoplasm</location>
        <location evidence="1">Cytoskeleton</location>
        <location evidence="1">Cilium basal body</location>
    </subcellularLocation>
</comment>
<dbReference type="InterPro" id="IPR022088">
    <property type="entry name" value="Intraflagellar_transp_cmplxB"/>
</dbReference>
<gene>
    <name evidence="9" type="primary">Ift46</name>
    <name evidence="9" type="ORF">T02_14074</name>
</gene>
<dbReference type="GO" id="GO:0030992">
    <property type="term" value="C:intraciliary transport particle B"/>
    <property type="evidence" value="ECO:0007669"/>
    <property type="project" value="TreeGrafter"/>
</dbReference>
<evidence type="ECO:0000256" key="6">
    <source>
        <dbReference type="ARBA" id="ARBA00023212"/>
    </source>
</evidence>
<reference evidence="9 10" key="1">
    <citation type="submission" date="2015-05" db="EMBL/GenBank/DDBJ databases">
        <title>Evolution of Trichinella species and genotypes.</title>
        <authorList>
            <person name="Korhonen P.K."/>
            <person name="Edoardo P."/>
            <person name="Giuseppe L.R."/>
            <person name="Gasser R.B."/>
        </authorList>
    </citation>
    <scope>NUCLEOTIDE SEQUENCE [LARGE SCALE GENOMIC DNA]</scope>
    <source>
        <strain evidence="9">ISS10</strain>
    </source>
</reference>
<feature type="compositionally biased region" description="Basic and acidic residues" evidence="8">
    <location>
        <begin position="65"/>
        <end position="81"/>
    </location>
</feature>
<accession>A0A0V1L4I5</accession>
<keyword evidence="4" id="KW-0963">Cytoplasm</keyword>